<evidence type="ECO:0000313" key="9">
    <source>
        <dbReference type="EMBL" id="TFU03735.1"/>
    </source>
</evidence>
<dbReference type="Pfam" id="PF02938">
    <property type="entry name" value="GAD"/>
    <property type="match status" value="1"/>
</dbReference>
<reference evidence="9 10" key="1">
    <citation type="submission" date="2019-02" db="EMBL/GenBank/DDBJ databases">
        <title>Polymorphobacter sp. isolated from the lake at the Tibet of China.</title>
        <authorList>
            <person name="Li A."/>
        </authorList>
    </citation>
    <scope>NUCLEOTIDE SEQUENCE [LARGE SCALE GENOMIC DNA]</scope>
    <source>
        <strain evidence="9 10">DJ1R-1</strain>
    </source>
</reference>
<comment type="caution">
    <text evidence="9">The sequence shown here is derived from an EMBL/GenBank/DDBJ whole genome shotgun (WGS) entry which is preliminary data.</text>
</comment>
<dbReference type="Pfam" id="PF00152">
    <property type="entry name" value="tRNA-synt_2"/>
    <property type="match status" value="1"/>
</dbReference>
<accession>A0A4Y9ENS5</accession>
<comment type="subcellular location">
    <subcellularLocation>
        <location evidence="7">Cytoplasm</location>
    </subcellularLocation>
</comment>
<keyword evidence="6 7" id="KW-0030">Aminoacyl-tRNA synthetase</keyword>
<proteinExistence type="inferred from homology"/>
<dbReference type="InterPro" id="IPR006195">
    <property type="entry name" value="aa-tRNA-synth_II"/>
</dbReference>
<evidence type="ECO:0000259" key="8">
    <source>
        <dbReference type="PROSITE" id="PS50862"/>
    </source>
</evidence>
<organism evidence="9 10">
    <name type="scientific">Glacieibacterium arshaanense</name>
    <dbReference type="NCBI Taxonomy" id="2511025"/>
    <lineage>
        <taxon>Bacteria</taxon>
        <taxon>Pseudomonadati</taxon>
        <taxon>Pseudomonadota</taxon>
        <taxon>Alphaproteobacteria</taxon>
        <taxon>Sphingomonadales</taxon>
        <taxon>Sphingosinicellaceae</taxon>
        <taxon>Glacieibacterium</taxon>
    </lineage>
</organism>
<keyword evidence="7" id="KW-0963">Cytoplasm</keyword>
<dbReference type="PROSITE" id="PS50862">
    <property type="entry name" value="AA_TRNA_LIGASE_II"/>
    <property type="match status" value="1"/>
</dbReference>
<dbReference type="InterPro" id="IPR002312">
    <property type="entry name" value="Asp/Asn-tRNA-synth_IIb"/>
</dbReference>
<feature type="binding site" evidence="7">
    <location>
        <position position="221"/>
    </location>
    <ligand>
        <name>L-aspartate</name>
        <dbReference type="ChEBI" id="CHEBI:29991"/>
    </ligand>
</feature>
<dbReference type="InterPro" id="IPR004365">
    <property type="entry name" value="NA-bd_OB_tRNA"/>
</dbReference>
<keyword evidence="2 7" id="KW-0436">Ligase</keyword>
<keyword evidence="4 7" id="KW-0067">ATP-binding</keyword>
<feature type="binding site" evidence="7">
    <location>
        <begin position="542"/>
        <end position="545"/>
    </location>
    <ligand>
        <name>ATP</name>
        <dbReference type="ChEBI" id="CHEBI:30616"/>
    </ligand>
</feature>
<comment type="function">
    <text evidence="7">Aspartyl-tRNA synthetase with relaxed tRNA specificity since it is able to aspartylate not only its cognate tRNA(Asp) but also tRNA(Asn). Reaction proceeds in two steps: L-aspartate is first activated by ATP to form Asp-AMP and then transferred to the acceptor end of tRNA(Asp/Asn).</text>
</comment>
<feature type="site" description="Important for tRNA non-discrimination" evidence="7">
    <location>
        <position position="33"/>
    </location>
</feature>
<protein>
    <recommendedName>
        <fullName evidence="7">Aspartate--tRNA(Asp/Asn) ligase</fullName>
        <ecNumber evidence="7">6.1.1.23</ecNumber>
    </recommendedName>
    <alternativeName>
        <fullName evidence="7">Aspartyl-tRNA synthetase</fullName>
        <shortName evidence="7">AspRS</shortName>
    </alternativeName>
    <alternativeName>
        <fullName evidence="7">Non-discriminating aspartyl-tRNA synthetase</fullName>
        <shortName evidence="7">ND-AspRS</shortName>
    </alternativeName>
</protein>
<evidence type="ECO:0000256" key="1">
    <source>
        <dbReference type="ARBA" id="ARBA00006303"/>
    </source>
</evidence>
<evidence type="ECO:0000256" key="4">
    <source>
        <dbReference type="ARBA" id="ARBA00022840"/>
    </source>
</evidence>
<evidence type="ECO:0000256" key="7">
    <source>
        <dbReference type="HAMAP-Rule" id="MF_00044"/>
    </source>
</evidence>
<feature type="binding site" evidence="7">
    <location>
        <position position="497"/>
    </location>
    <ligand>
        <name>L-aspartate</name>
        <dbReference type="ChEBI" id="CHEBI:29991"/>
    </ligand>
</feature>
<dbReference type="InterPro" id="IPR004364">
    <property type="entry name" value="Aa-tRNA-synt_II"/>
</dbReference>
<dbReference type="EC" id="6.1.1.23" evidence="7"/>
<feature type="site" description="Important for tRNA non-discrimination" evidence="7">
    <location>
        <position position="83"/>
    </location>
</feature>
<feature type="binding site" evidence="7">
    <location>
        <position position="490"/>
    </location>
    <ligand>
        <name>ATP</name>
        <dbReference type="ChEBI" id="CHEBI:30616"/>
    </ligand>
</feature>
<feature type="binding site" evidence="7">
    <location>
        <begin position="221"/>
        <end position="223"/>
    </location>
    <ligand>
        <name>ATP</name>
        <dbReference type="ChEBI" id="CHEBI:30616"/>
    </ligand>
</feature>
<dbReference type="InterPro" id="IPR045864">
    <property type="entry name" value="aa-tRNA-synth_II/BPL/LPL"/>
</dbReference>
<evidence type="ECO:0000313" key="10">
    <source>
        <dbReference type="Proteomes" id="UP000297737"/>
    </source>
</evidence>
<evidence type="ECO:0000256" key="5">
    <source>
        <dbReference type="ARBA" id="ARBA00022917"/>
    </source>
</evidence>
<dbReference type="SUPFAM" id="SSF55681">
    <property type="entry name" value="Class II aaRS and biotin synthetases"/>
    <property type="match status" value="1"/>
</dbReference>
<dbReference type="HAMAP" id="MF_00044">
    <property type="entry name" value="Asp_tRNA_synth_type1"/>
    <property type="match status" value="1"/>
</dbReference>
<dbReference type="Gene3D" id="3.30.930.10">
    <property type="entry name" value="Bira Bifunctional Protein, Domain 2"/>
    <property type="match status" value="1"/>
</dbReference>
<dbReference type="InterPro" id="IPR047090">
    <property type="entry name" value="AspRS_core"/>
</dbReference>
<dbReference type="PRINTS" id="PR01042">
    <property type="entry name" value="TRNASYNTHASP"/>
</dbReference>
<comment type="subunit">
    <text evidence="7">Homodimer.</text>
</comment>
<dbReference type="PANTHER" id="PTHR22594">
    <property type="entry name" value="ASPARTYL/LYSYL-TRNA SYNTHETASE"/>
    <property type="match status" value="1"/>
</dbReference>
<keyword evidence="5 7" id="KW-0648">Protein biosynthesis</keyword>
<dbReference type="Proteomes" id="UP000297737">
    <property type="component" value="Unassembled WGS sequence"/>
</dbReference>
<feature type="domain" description="Aminoacyl-transfer RNA synthetases class-II family profile" evidence="8">
    <location>
        <begin position="144"/>
        <end position="563"/>
    </location>
</feature>
<dbReference type="SUPFAM" id="SSF55261">
    <property type="entry name" value="GAD domain-like"/>
    <property type="match status" value="1"/>
</dbReference>
<dbReference type="EMBL" id="SIHO01000002">
    <property type="protein sequence ID" value="TFU03735.1"/>
    <property type="molecule type" value="Genomic_DNA"/>
</dbReference>
<dbReference type="InterPro" id="IPR012340">
    <property type="entry name" value="NA-bd_OB-fold"/>
</dbReference>
<comment type="caution">
    <text evidence="7">Lacks conserved residue(s) required for the propagation of feature annotation.</text>
</comment>
<keyword evidence="3 7" id="KW-0547">Nucleotide-binding</keyword>
<evidence type="ECO:0000256" key="2">
    <source>
        <dbReference type="ARBA" id="ARBA00022598"/>
    </source>
</evidence>
<feature type="binding site" evidence="7">
    <location>
        <position position="456"/>
    </location>
    <ligand>
        <name>L-aspartate</name>
        <dbReference type="ChEBI" id="CHEBI:29991"/>
    </ligand>
</feature>
<dbReference type="AlphaFoldDB" id="A0A4Y9ENS5"/>
<comment type="similarity">
    <text evidence="1 7">Belongs to the class-II aminoacyl-tRNA synthetase family. Type 1 subfamily.</text>
</comment>
<dbReference type="CDD" id="cd00777">
    <property type="entry name" value="AspRS_core"/>
    <property type="match status" value="1"/>
</dbReference>
<dbReference type="GO" id="GO:0003676">
    <property type="term" value="F:nucleic acid binding"/>
    <property type="evidence" value="ECO:0007669"/>
    <property type="project" value="InterPro"/>
</dbReference>
<dbReference type="InterPro" id="IPR004115">
    <property type="entry name" value="GAD-like_sf"/>
</dbReference>
<name>A0A4Y9ENS5_9SPHN</name>
<comment type="catalytic activity">
    <reaction evidence="7">
        <text>tRNA(Asx) + L-aspartate + ATP = L-aspartyl-tRNA(Asx) + AMP + diphosphate</text>
        <dbReference type="Rhea" id="RHEA:18349"/>
        <dbReference type="Rhea" id="RHEA-COMP:9710"/>
        <dbReference type="Rhea" id="RHEA-COMP:9711"/>
        <dbReference type="ChEBI" id="CHEBI:29991"/>
        <dbReference type="ChEBI" id="CHEBI:30616"/>
        <dbReference type="ChEBI" id="CHEBI:33019"/>
        <dbReference type="ChEBI" id="CHEBI:78442"/>
        <dbReference type="ChEBI" id="CHEBI:78516"/>
        <dbReference type="ChEBI" id="CHEBI:456215"/>
        <dbReference type="EC" id="6.1.1.23"/>
    </reaction>
</comment>
<dbReference type="Pfam" id="PF01336">
    <property type="entry name" value="tRNA_anti-codon"/>
    <property type="match status" value="1"/>
</dbReference>
<evidence type="ECO:0000256" key="6">
    <source>
        <dbReference type="ARBA" id="ARBA00023146"/>
    </source>
</evidence>
<dbReference type="GO" id="GO:0006422">
    <property type="term" value="P:aspartyl-tRNA aminoacylation"/>
    <property type="evidence" value="ECO:0007669"/>
    <property type="project" value="UniProtKB-UniRule"/>
</dbReference>
<keyword evidence="10" id="KW-1185">Reference proteome</keyword>
<evidence type="ECO:0000256" key="3">
    <source>
        <dbReference type="ARBA" id="ARBA00022741"/>
    </source>
</evidence>
<dbReference type="GO" id="GO:0005524">
    <property type="term" value="F:ATP binding"/>
    <property type="evidence" value="ECO:0007669"/>
    <property type="project" value="UniProtKB-UniRule"/>
</dbReference>
<dbReference type="NCBIfam" id="TIGR00459">
    <property type="entry name" value="aspS_bact"/>
    <property type="match status" value="1"/>
</dbReference>
<dbReference type="InterPro" id="IPR004524">
    <property type="entry name" value="Asp-tRNA-ligase_1"/>
</dbReference>
<dbReference type="NCBIfam" id="NF001750">
    <property type="entry name" value="PRK00476.1"/>
    <property type="match status" value="1"/>
</dbReference>
<dbReference type="GO" id="GO:0004815">
    <property type="term" value="F:aspartate-tRNA ligase activity"/>
    <property type="evidence" value="ECO:0007669"/>
    <property type="project" value="UniProtKB-UniRule"/>
</dbReference>
<feature type="binding site" evidence="7">
    <location>
        <position position="175"/>
    </location>
    <ligand>
        <name>L-aspartate</name>
        <dbReference type="ChEBI" id="CHEBI:29991"/>
    </ligand>
</feature>
<dbReference type="OrthoDB" id="9802326at2"/>
<dbReference type="GO" id="GO:0050560">
    <property type="term" value="F:aspartate-tRNA(Asn) ligase activity"/>
    <property type="evidence" value="ECO:0007669"/>
    <property type="project" value="UniProtKB-EC"/>
</dbReference>
<dbReference type="Gene3D" id="2.40.50.140">
    <property type="entry name" value="Nucleic acid-binding proteins"/>
    <property type="match status" value="1"/>
</dbReference>
<dbReference type="RefSeq" id="WP_135246327.1">
    <property type="nucleotide sequence ID" value="NZ_SIHO01000002.1"/>
</dbReference>
<dbReference type="InterPro" id="IPR029351">
    <property type="entry name" value="GAD_dom"/>
</dbReference>
<dbReference type="GO" id="GO:0005737">
    <property type="term" value="C:cytoplasm"/>
    <property type="evidence" value="ECO:0007669"/>
    <property type="project" value="UniProtKB-SubCell"/>
</dbReference>
<feature type="region of interest" description="Aspartate" evidence="7">
    <location>
        <begin position="199"/>
        <end position="202"/>
    </location>
</feature>
<dbReference type="InterPro" id="IPR047089">
    <property type="entry name" value="Asp-tRNA-ligase_1_N"/>
</dbReference>
<dbReference type="Gene3D" id="3.30.1360.30">
    <property type="entry name" value="GAD-like domain"/>
    <property type="match status" value="1"/>
</dbReference>
<gene>
    <name evidence="7 9" type="primary">aspS</name>
    <name evidence="9" type="ORF">EUV02_11375</name>
</gene>
<dbReference type="SUPFAM" id="SSF50249">
    <property type="entry name" value="Nucleic acid-binding proteins"/>
    <property type="match status" value="1"/>
</dbReference>
<sequence>MHVYRSHTCAQLRLEDAGSTARLSGWVHRKRDHGGVLFIDLRDHYGLTQIVSNTGDSAFAVLDALRAESVITVTGDVVARGEGMVNPNLPTGAIEVRAVDVTVQSSATDLPLPVAGEQEYPEDIRLKYRFLDLRRERLHRNIMLRSNVIASLRRRMIDQGFTEFQTPILTASSPEGARDFLVPSRVHPGKFYALPQAPQMFKQLLMVAGFDRYFQIAPCFRDEDARADRSPGEFYQLDFEMSFVTQDDVFAAIEPVLAGVFDEFAGFATGEPWAVTKPPFPRIAYAESMLKYGNDKPDLRNPLVIQDVTEHFRDSGFGIFAKMIETGAVVRAIPAPGAGLRPRSFFDGMNDWARSEGWAGLGYTNFKGGEAGGPIAKNIGGERMAAIVAQLGLGPDDGVFFAADKPLKAAKLAGLARTKVGEDLGLIEQGAFKFCWIVDFPMFEYDEDAKKVDFSHNPFSMPQGELEALETKDPLDILAYQYDIVCNGIELSSGAIRNHRPEIMYKAFEIAGYSREDVDRDFAGMINAFKFGAPPHGGSAPGVDRIVMLLANEPNIREVVLFPMNQKAEDLMMNAPSAVTPKQLRELHIRTVEPVAKA</sequence>
<dbReference type="PANTHER" id="PTHR22594:SF5">
    <property type="entry name" value="ASPARTATE--TRNA LIGASE, MITOCHONDRIAL"/>
    <property type="match status" value="1"/>
</dbReference>
<dbReference type="CDD" id="cd04317">
    <property type="entry name" value="EcAspRS_like_N"/>
    <property type="match status" value="1"/>
</dbReference>